<comment type="caution">
    <text evidence="3">The sequence shown here is derived from an EMBL/GenBank/DDBJ whole genome shotgun (WGS) entry which is preliminary data.</text>
</comment>
<evidence type="ECO:0000256" key="1">
    <source>
        <dbReference type="SAM" id="MobiDB-lite"/>
    </source>
</evidence>
<evidence type="ECO:0000313" key="4">
    <source>
        <dbReference type="EMBL" id="KAF3200954.1"/>
    </source>
</evidence>
<evidence type="ECO:0000313" key="5">
    <source>
        <dbReference type="EMBL" id="KAF3227133.1"/>
    </source>
</evidence>
<dbReference type="SUPFAM" id="SSF55658">
    <property type="entry name" value="L9 N-domain-like"/>
    <property type="match status" value="2"/>
</dbReference>
<dbReference type="Proteomes" id="UP000614610">
    <property type="component" value="Unassembled WGS sequence"/>
</dbReference>
<accession>A0A6G1MF63</accession>
<dbReference type="EMBL" id="WIPF01000002">
    <property type="protein sequence ID" value="KAF3232063.1"/>
    <property type="molecule type" value="Genomic_DNA"/>
</dbReference>
<feature type="compositionally biased region" description="Acidic residues" evidence="1">
    <location>
        <begin position="214"/>
        <end position="223"/>
    </location>
</feature>
<sequence>MTNYQRRPYGRDGSYAIANGRQIGVFDSYRDQVHPSTDRYPSNIHQRFSSREAAERALNRSGSFDSGTGRHYAVRNGRNPGIYPDWIRAAPEVLGHPHNEHRRFDSRSEAERYMNYEHSGRLAPDNSSTSNYQTSWYSLSSEYGGRFDSARECASRYDTGSEYGSDCEERTGYASAEYLYDESDTNREYATGNSGCDGGSGYDYIGRDCRSGYDYDDYEDEEGNDSRDNGDGDEDENDYQVGNCDGGGNYDGGDYGDGGCGYDNGGYDDYGDYDDGGCDYESF</sequence>
<feature type="domain" description="Ribonuclease H1 N-terminal" evidence="2">
    <location>
        <begin position="15"/>
        <end position="56"/>
    </location>
</feature>
<gene>
    <name evidence="5" type="ORF">TWF106_010621</name>
    <name evidence="6" type="ORF">TWF191_004039</name>
    <name evidence="4" type="ORF">TWF679_000579</name>
    <name evidence="3" type="ORF">TWF788_000244</name>
</gene>
<evidence type="ECO:0000313" key="7">
    <source>
        <dbReference type="Proteomes" id="UP000472727"/>
    </source>
</evidence>
<reference evidence="7 8" key="1">
    <citation type="submission" date="2019-06" db="EMBL/GenBank/DDBJ databases">
        <authorList>
            <person name="Palmer J.M."/>
        </authorList>
    </citation>
    <scope>NUCLEOTIDE SEQUENCE [LARGE SCALE GENOMIC DNA]</scope>
    <source>
        <strain evidence="5 7">TWF106</strain>
        <strain evidence="6 9">TWF191</strain>
        <strain evidence="4">TWF679</strain>
        <strain evidence="3 8">TWF788</strain>
    </source>
</reference>
<evidence type="ECO:0000313" key="3">
    <source>
        <dbReference type="EMBL" id="KAF3192635.1"/>
    </source>
</evidence>
<dbReference type="OrthoDB" id="407198at2759"/>
<organism evidence="3 8">
    <name type="scientific">Orbilia oligospora</name>
    <name type="common">Nematode-trapping fungus</name>
    <name type="synonym">Arthrobotrys oligospora</name>
    <dbReference type="NCBI Taxonomy" id="2813651"/>
    <lineage>
        <taxon>Eukaryota</taxon>
        <taxon>Fungi</taxon>
        <taxon>Dikarya</taxon>
        <taxon>Ascomycota</taxon>
        <taxon>Pezizomycotina</taxon>
        <taxon>Orbiliomycetes</taxon>
        <taxon>Orbiliales</taxon>
        <taxon>Orbiliaceae</taxon>
        <taxon>Orbilia</taxon>
    </lineage>
</organism>
<evidence type="ECO:0000313" key="8">
    <source>
        <dbReference type="Proteomes" id="UP000479691"/>
    </source>
</evidence>
<proteinExistence type="predicted"/>
<dbReference type="EMBL" id="WIWT01000102">
    <property type="protein sequence ID" value="KAF3200954.1"/>
    <property type="molecule type" value="Genomic_DNA"/>
</dbReference>
<evidence type="ECO:0000259" key="2">
    <source>
        <dbReference type="Pfam" id="PF01693"/>
    </source>
</evidence>
<dbReference type="EMBL" id="WIWS01000008">
    <property type="protein sequence ID" value="KAF3227133.1"/>
    <property type="molecule type" value="Genomic_DNA"/>
</dbReference>
<protein>
    <recommendedName>
        <fullName evidence="2">Ribonuclease H1 N-terminal domain-containing protein</fullName>
    </recommendedName>
</protein>
<dbReference type="Gene3D" id="3.40.970.10">
    <property type="entry name" value="Ribonuclease H1, N-terminal domain"/>
    <property type="match status" value="2"/>
</dbReference>
<dbReference type="Proteomes" id="UP000483672">
    <property type="component" value="Unassembled WGS sequence"/>
</dbReference>
<feature type="domain" description="Ribonuclease H1 N-terminal" evidence="2">
    <location>
        <begin position="72"/>
        <end position="113"/>
    </location>
</feature>
<dbReference type="Proteomes" id="UP000479691">
    <property type="component" value="Unassembled WGS sequence"/>
</dbReference>
<dbReference type="AlphaFoldDB" id="A0A6G1MF63"/>
<dbReference type="Proteomes" id="UP000472727">
    <property type="component" value="Unassembled WGS sequence"/>
</dbReference>
<name>A0A6G1MF63_ORBOL</name>
<dbReference type="InterPro" id="IPR009027">
    <property type="entry name" value="Ribosomal_bL9/RNase_H1_N"/>
</dbReference>
<feature type="region of interest" description="Disordered" evidence="1">
    <location>
        <begin position="213"/>
        <end position="248"/>
    </location>
</feature>
<evidence type="ECO:0000313" key="6">
    <source>
        <dbReference type="EMBL" id="KAF3232063.1"/>
    </source>
</evidence>
<dbReference type="InterPro" id="IPR037056">
    <property type="entry name" value="RNase_H1_N_sf"/>
</dbReference>
<evidence type="ECO:0000313" key="9">
    <source>
        <dbReference type="Proteomes" id="UP000483672"/>
    </source>
</evidence>
<dbReference type="Pfam" id="PF01693">
    <property type="entry name" value="Cauli_VI"/>
    <property type="match status" value="2"/>
</dbReference>
<dbReference type="EMBL" id="JAABOE010000001">
    <property type="protein sequence ID" value="KAF3192635.1"/>
    <property type="molecule type" value="Genomic_DNA"/>
</dbReference>
<dbReference type="InterPro" id="IPR011320">
    <property type="entry name" value="RNase_H1_N"/>
</dbReference>